<dbReference type="Proteomes" id="UP001165041">
    <property type="component" value="Unassembled WGS sequence"/>
</dbReference>
<gene>
    <name evidence="1" type="ORF">Kpho02_69790</name>
</gene>
<name>A0A9W6QFK8_9ACTN</name>
<dbReference type="Gene3D" id="3.90.1140.10">
    <property type="entry name" value="Cyclic phosphodiesterase"/>
    <property type="match status" value="1"/>
</dbReference>
<organism evidence="1 2">
    <name type="scientific">Kitasatospora phosalacinea</name>
    <dbReference type="NCBI Taxonomy" id="2065"/>
    <lineage>
        <taxon>Bacteria</taxon>
        <taxon>Bacillati</taxon>
        <taxon>Actinomycetota</taxon>
        <taxon>Actinomycetes</taxon>
        <taxon>Kitasatosporales</taxon>
        <taxon>Streptomycetaceae</taxon>
        <taxon>Kitasatospora</taxon>
    </lineage>
</organism>
<dbReference type="InterPro" id="IPR009097">
    <property type="entry name" value="Cyclic_Pdiesterase"/>
</dbReference>
<evidence type="ECO:0000313" key="2">
    <source>
        <dbReference type="Proteomes" id="UP001165041"/>
    </source>
</evidence>
<sequence>MRPYPITAMGSDTLHCTLEMVADTTSDKIGEKEREQLVAALRTHLAGLSPLEVLAGSPIANRAGAFLDLSPDENLVELQSRVRDAIREVRGAGALLHDGGRAHMSLGYAWTEASSDALQTVLRRISPSHASVHFTSVQLLDVLFRQEPRPDGEMAWELSWDPVATIPLTAGTTAVPPGDASR</sequence>
<evidence type="ECO:0008006" key="3">
    <source>
        <dbReference type="Google" id="ProtNLM"/>
    </source>
</evidence>
<dbReference type="RefSeq" id="WP_285740252.1">
    <property type="nucleotide sequence ID" value="NZ_BSSA01000038.1"/>
</dbReference>
<dbReference type="EMBL" id="BSSA01000038">
    <property type="protein sequence ID" value="GLW74681.1"/>
    <property type="molecule type" value="Genomic_DNA"/>
</dbReference>
<reference evidence="1" key="1">
    <citation type="submission" date="2023-02" db="EMBL/GenBank/DDBJ databases">
        <title>Kitasatospora phosalacinea NBRC 14627.</title>
        <authorList>
            <person name="Ichikawa N."/>
            <person name="Sato H."/>
            <person name="Tonouchi N."/>
        </authorList>
    </citation>
    <scope>NUCLEOTIDE SEQUENCE</scope>
    <source>
        <strain evidence="1">NBRC 14627</strain>
    </source>
</reference>
<proteinExistence type="predicted"/>
<dbReference type="SUPFAM" id="SSF55144">
    <property type="entry name" value="LigT-like"/>
    <property type="match status" value="1"/>
</dbReference>
<accession>A0A9W6QFK8</accession>
<evidence type="ECO:0000313" key="1">
    <source>
        <dbReference type="EMBL" id="GLW74681.1"/>
    </source>
</evidence>
<protein>
    <recommendedName>
        <fullName evidence="3">2'-5' RNA ligase superfamily protein</fullName>
    </recommendedName>
</protein>
<comment type="caution">
    <text evidence="1">The sequence shown here is derived from an EMBL/GenBank/DDBJ whole genome shotgun (WGS) entry which is preliminary data.</text>
</comment>
<dbReference type="AlphaFoldDB" id="A0A9W6QFK8"/>